<dbReference type="AlphaFoldDB" id="A0AAX3ZCV5"/>
<dbReference type="NCBIfam" id="NF038083">
    <property type="entry name" value="CU044_5270_fam"/>
    <property type="match status" value="1"/>
</dbReference>
<evidence type="ECO:0000256" key="1">
    <source>
        <dbReference type="SAM" id="Phobius"/>
    </source>
</evidence>
<protein>
    <submittedName>
        <fullName evidence="2">CU044_5270 family protein</fullName>
    </submittedName>
</protein>
<evidence type="ECO:0000313" key="3">
    <source>
        <dbReference type="Proteomes" id="UP001231701"/>
    </source>
</evidence>
<keyword evidence="1" id="KW-0472">Membrane</keyword>
<keyword evidence="1" id="KW-0812">Transmembrane</keyword>
<organism evidence="2 3">
    <name type="scientific">Streptomyces rochei</name>
    <name type="common">Streptomyces parvullus</name>
    <dbReference type="NCBI Taxonomy" id="1928"/>
    <lineage>
        <taxon>Bacteria</taxon>
        <taxon>Bacillati</taxon>
        <taxon>Actinomycetota</taxon>
        <taxon>Actinomycetes</taxon>
        <taxon>Kitasatosporales</taxon>
        <taxon>Streptomycetaceae</taxon>
        <taxon>Streptomyces</taxon>
        <taxon>Streptomyces rochei group</taxon>
    </lineage>
</organism>
<dbReference type="InterPro" id="IPR047789">
    <property type="entry name" value="CU044_5270-like"/>
</dbReference>
<proteinExistence type="predicted"/>
<accession>A0AAX3ZCV5</accession>
<evidence type="ECO:0000313" key="2">
    <source>
        <dbReference type="EMBL" id="WMC84504.1"/>
    </source>
</evidence>
<dbReference type="GeneID" id="90940871"/>
<gene>
    <name evidence="2" type="ORF">P7W03_02565</name>
</gene>
<sequence>MIPERPRGTEYDELAELLPAPGDPALNPERRRVLRQHLMREIGRKRAAAPGSPRGRRLVVWAAAPLALAATVVTGTVVVTGLRGGHEVVQSPGAVATTVGRPPVIEMKDGQFLYERRVMTGEYTAYRGDTRVVQREDWLAVAGSREGLALTGPRPAAAARLDPEAPTTEHMAMSGGADHRELRELPTDPRQLLAHLYRETEGQGPTHEEAVFEYISGVLEPAVLVPGLSEALYRAARRIPGVVVETGVRDRIGRTGTGLALSSSGSTRPALVFDASSYVFLGVEGTTALLEIGVADRAGELPVDSWNLGTG</sequence>
<dbReference type="RefSeq" id="WP_306691534.1">
    <property type="nucleotide sequence ID" value="NZ_CP121271.1"/>
</dbReference>
<dbReference type="Proteomes" id="UP001231701">
    <property type="component" value="Chromosome"/>
</dbReference>
<keyword evidence="1" id="KW-1133">Transmembrane helix</keyword>
<feature type="transmembrane region" description="Helical" evidence="1">
    <location>
        <begin position="58"/>
        <end position="82"/>
    </location>
</feature>
<name>A0AAX3ZCV5_STRRO</name>
<dbReference type="EMBL" id="CP121271">
    <property type="protein sequence ID" value="WMC84504.1"/>
    <property type="molecule type" value="Genomic_DNA"/>
</dbReference>
<reference evidence="2" key="1">
    <citation type="submission" date="2023-03" db="EMBL/GenBank/DDBJ databases">
        <title>Borrelidin-producing and root-colonizing Streptomyces rochei is a potent biopesticide for soil-borne oomycete-caused plant diseases.</title>
        <authorList>
            <person name="Zhou D."/>
            <person name="Wang X."/>
            <person name="Navarro-Munoz J.C."/>
            <person name="Li W."/>
            <person name="Li J."/>
            <person name="Jiu M."/>
            <person name="Deng S."/>
            <person name="Ye Y."/>
            <person name="Daly P."/>
            <person name="Wei L."/>
        </authorList>
    </citation>
    <scope>NUCLEOTIDE SEQUENCE</scope>
    <source>
        <strain evidence="2">JK1</strain>
    </source>
</reference>